<evidence type="ECO:0008006" key="4">
    <source>
        <dbReference type="Google" id="ProtNLM"/>
    </source>
</evidence>
<dbReference type="EMBL" id="SJPV01000039">
    <property type="protein sequence ID" value="TWU26144.1"/>
    <property type="molecule type" value="Genomic_DNA"/>
</dbReference>
<accession>A0A5C6CRH0</accession>
<proteinExistence type="predicted"/>
<dbReference type="InterPro" id="IPR024248">
    <property type="entry name" value="DUF2695"/>
</dbReference>
<feature type="compositionally biased region" description="Basic and acidic residues" evidence="1">
    <location>
        <begin position="9"/>
        <end position="25"/>
    </location>
</feature>
<dbReference type="OrthoDB" id="95751at2"/>
<dbReference type="Pfam" id="PF10905">
    <property type="entry name" value="DUF2695"/>
    <property type="match status" value="1"/>
</dbReference>
<feature type="region of interest" description="Disordered" evidence="1">
    <location>
        <begin position="1"/>
        <end position="28"/>
    </location>
</feature>
<dbReference type="RefSeq" id="WP_146531691.1">
    <property type="nucleotide sequence ID" value="NZ_SJPV01000039.1"/>
</dbReference>
<keyword evidence="3" id="KW-1185">Reference proteome</keyword>
<evidence type="ECO:0000256" key="1">
    <source>
        <dbReference type="SAM" id="MobiDB-lite"/>
    </source>
</evidence>
<gene>
    <name evidence="2" type="ORF">Poly41_70690</name>
</gene>
<dbReference type="Proteomes" id="UP000319143">
    <property type="component" value="Unassembled WGS sequence"/>
</dbReference>
<name>A0A5C6CRH0_9BACT</name>
<sequence>MSSKKDRKAQRQEAAIREQRRRWDETAAASPLSRHQLDSLLDYLAEQIVANGHDDTLRYTQQWLGTNGLPVEETLEFLVRHRFRSDFEVALNADPNALFGPTDDRIARMPIPEEALEALIEWVDQKVQLNGCDHSSRFARQWLTDNGYPLAPTEFALLAQGGGCDCEIVLNLESANIYPTFNREIT</sequence>
<evidence type="ECO:0000313" key="2">
    <source>
        <dbReference type="EMBL" id="TWU26144.1"/>
    </source>
</evidence>
<protein>
    <recommendedName>
        <fullName evidence="4">DUF2695 domain-containing protein</fullName>
    </recommendedName>
</protein>
<comment type="caution">
    <text evidence="2">The sequence shown here is derived from an EMBL/GenBank/DDBJ whole genome shotgun (WGS) entry which is preliminary data.</text>
</comment>
<reference evidence="2 3" key="1">
    <citation type="submission" date="2019-02" db="EMBL/GenBank/DDBJ databases">
        <title>Deep-cultivation of Planctomycetes and their phenomic and genomic characterization uncovers novel biology.</title>
        <authorList>
            <person name="Wiegand S."/>
            <person name="Jogler M."/>
            <person name="Boedeker C."/>
            <person name="Pinto D."/>
            <person name="Vollmers J."/>
            <person name="Rivas-Marin E."/>
            <person name="Kohn T."/>
            <person name="Peeters S.H."/>
            <person name="Heuer A."/>
            <person name="Rast P."/>
            <person name="Oberbeckmann S."/>
            <person name="Bunk B."/>
            <person name="Jeske O."/>
            <person name="Meyerdierks A."/>
            <person name="Storesund J.E."/>
            <person name="Kallscheuer N."/>
            <person name="Luecker S."/>
            <person name="Lage O.M."/>
            <person name="Pohl T."/>
            <person name="Merkel B.J."/>
            <person name="Hornburger P."/>
            <person name="Mueller R.-W."/>
            <person name="Bruemmer F."/>
            <person name="Labrenz M."/>
            <person name="Spormann A.M."/>
            <person name="Op Den Camp H."/>
            <person name="Overmann J."/>
            <person name="Amann R."/>
            <person name="Jetten M.S.M."/>
            <person name="Mascher T."/>
            <person name="Medema M.H."/>
            <person name="Devos D.P."/>
            <person name="Kaster A.-K."/>
            <person name="Ovreas L."/>
            <person name="Rohde M."/>
            <person name="Galperin M.Y."/>
            <person name="Jogler C."/>
        </authorList>
    </citation>
    <scope>NUCLEOTIDE SEQUENCE [LARGE SCALE GENOMIC DNA]</scope>
    <source>
        <strain evidence="2 3">Poly41</strain>
    </source>
</reference>
<evidence type="ECO:0000313" key="3">
    <source>
        <dbReference type="Proteomes" id="UP000319143"/>
    </source>
</evidence>
<dbReference type="AlphaFoldDB" id="A0A5C6CRH0"/>
<organism evidence="2 3">
    <name type="scientific">Novipirellula artificiosorum</name>
    <dbReference type="NCBI Taxonomy" id="2528016"/>
    <lineage>
        <taxon>Bacteria</taxon>
        <taxon>Pseudomonadati</taxon>
        <taxon>Planctomycetota</taxon>
        <taxon>Planctomycetia</taxon>
        <taxon>Pirellulales</taxon>
        <taxon>Pirellulaceae</taxon>
        <taxon>Novipirellula</taxon>
    </lineage>
</organism>